<name>A0ABT9L6U0_9ACTN</name>
<dbReference type="EMBL" id="JAURUE010000004">
    <property type="protein sequence ID" value="MDP9616435.1"/>
    <property type="molecule type" value="Genomic_DNA"/>
</dbReference>
<evidence type="ECO:0000313" key="1">
    <source>
        <dbReference type="EMBL" id="MDP9616435.1"/>
    </source>
</evidence>
<organism evidence="1 2">
    <name type="scientific">Streptomyces demainii</name>
    <dbReference type="NCBI Taxonomy" id="588122"/>
    <lineage>
        <taxon>Bacteria</taxon>
        <taxon>Bacillati</taxon>
        <taxon>Actinomycetota</taxon>
        <taxon>Actinomycetes</taxon>
        <taxon>Kitasatosporales</taxon>
        <taxon>Streptomycetaceae</taxon>
        <taxon>Streptomyces</taxon>
    </lineage>
</organism>
<evidence type="ECO:0000313" key="2">
    <source>
        <dbReference type="Proteomes" id="UP001234880"/>
    </source>
</evidence>
<dbReference type="RefSeq" id="WP_307112408.1">
    <property type="nucleotide sequence ID" value="NZ_JAURUE010000004.1"/>
</dbReference>
<accession>A0ABT9L6U0</accession>
<sequence>MDDNWVERGQEISSTTDLREYIAEVRAAVSHMHTGMQRAAFGALTGRSWLDTPGGERPEDILGEHLEMTVTPAGMAAKDAALRQSLAVLVASLDAADRATLTAWLAEIAAADPHRTA</sequence>
<keyword evidence="2" id="KW-1185">Reference proteome</keyword>
<reference evidence="1 2" key="1">
    <citation type="submission" date="2023-07" db="EMBL/GenBank/DDBJ databases">
        <title>Sequencing the genomes of 1000 actinobacteria strains.</title>
        <authorList>
            <person name="Klenk H.-P."/>
        </authorList>
    </citation>
    <scope>NUCLEOTIDE SEQUENCE [LARGE SCALE GENOMIC DNA]</scope>
    <source>
        <strain evidence="1 2">DSM 41600</strain>
    </source>
</reference>
<proteinExistence type="predicted"/>
<comment type="caution">
    <text evidence="1">The sequence shown here is derived from an EMBL/GenBank/DDBJ whole genome shotgun (WGS) entry which is preliminary data.</text>
</comment>
<dbReference type="Proteomes" id="UP001234880">
    <property type="component" value="Unassembled WGS sequence"/>
</dbReference>
<gene>
    <name evidence="1" type="ORF">JOF35_008793</name>
</gene>
<protein>
    <recommendedName>
        <fullName evidence="3">MarR family transcriptional regulator</fullName>
    </recommendedName>
</protein>
<evidence type="ECO:0008006" key="3">
    <source>
        <dbReference type="Google" id="ProtNLM"/>
    </source>
</evidence>